<evidence type="ECO:0000313" key="1">
    <source>
        <dbReference type="EMBL" id="GBL80163.1"/>
    </source>
</evidence>
<dbReference type="OrthoDB" id="6429493at2759"/>
<keyword evidence="2" id="KW-1185">Reference proteome</keyword>
<dbReference type="PANTHER" id="PTHR47331:SF1">
    <property type="entry name" value="GAG-LIKE PROTEIN"/>
    <property type="match status" value="1"/>
</dbReference>
<dbReference type="InterPro" id="IPR043502">
    <property type="entry name" value="DNA/RNA_pol_sf"/>
</dbReference>
<comment type="caution">
    <text evidence="1">The sequence shown here is derived from an EMBL/GenBank/DDBJ whole genome shotgun (WGS) entry which is preliminary data.</text>
</comment>
<dbReference type="AlphaFoldDB" id="A0A4Y2AJZ3"/>
<accession>A0A4Y2AJZ3</accession>
<gene>
    <name evidence="1" type="ORF">AVEN_29147_1</name>
</gene>
<name>A0A4Y2AJZ3_ARAVE</name>
<reference evidence="1 2" key="1">
    <citation type="journal article" date="2019" name="Sci. Rep.">
        <title>Orb-weaving spider Araneus ventricosus genome elucidates the spidroin gene catalogue.</title>
        <authorList>
            <person name="Kono N."/>
            <person name="Nakamura H."/>
            <person name="Ohtoshi R."/>
            <person name="Moran D.A.P."/>
            <person name="Shinohara A."/>
            <person name="Yoshida Y."/>
            <person name="Fujiwara M."/>
            <person name="Mori M."/>
            <person name="Tomita M."/>
            <person name="Arakawa K."/>
        </authorList>
    </citation>
    <scope>NUCLEOTIDE SEQUENCE [LARGE SCALE GENOMIC DNA]</scope>
</reference>
<organism evidence="1 2">
    <name type="scientific">Araneus ventricosus</name>
    <name type="common">Orbweaver spider</name>
    <name type="synonym">Epeira ventricosa</name>
    <dbReference type="NCBI Taxonomy" id="182803"/>
    <lineage>
        <taxon>Eukaryota</taxon>
        <taxon>Metazoa</taxon>
        <taxon>Ecdysozoa</taxon>
        <taxon>Arthropoda</taxon>
        <taxon>Chelicerata</taxon>
        <taxon>Arachnida</taxon>
        <taxon>Araneae</taxon>
        <taxon>Araneomorphae</taxon>
        <taxon>Entelegynae</taxon>
        <taxon>Araneoidea</taxon>
        <taxon>Araneidae</taxon>
        <taxon>Araneus</taxon>
    </lineage>
</organism>
<evidence type="ECO:0000313" key="2">
    <source>
        <dbReference type="Proteomes" id="UP000499080"/>
    </source>
</evidence>
<dbReference type="GO" id="GO:0071897">
    <property type="term" value="P:DNA biosynthetic process"/>
    <property type="evidence" value="ECO:0007669"/>
    <property type="project" value="UniProtKB-ARBA"/>
</dbReference>
<dbReference type="PANTHER" id="PTHR47331">
    <property type="entry name" value="PHD-TYPE DOMAIN-CONTAINING PROTEIN"/>
    <property type="match status" value="1"/>
</dbReference>
<dbReference type="SUPFAM" id="SSF56672">
    <property type="entry name" value="DNA/RNA polymerases"/>
    <property type="match status" value="1"/>
</dbReference>
<protein>
    <recommendedName>
        <fullName evidence="3">Reverse transcriptase domain-containing protein</fullName>
    </recommendedName>
</protein>
<proteinExistence type="predicted"/>
<dbReference type="Proteomes" id="UP000499080">
    <property type="component" value="Unassembled WGS sequence"/>
</dbReference>
<sequence>MPHSVVVRTDKETTKVRMVFDAPSKGKGHKSLNDCLTPGPPLNPRSLDVLLRFREFEYAFCSDIQGAFLTIGISEEDRDYFRFFLFPGKQDSNSYKILRMDARTI</sequence>
<evidence type="ECO:0008006" key="3">
    <source>
        <dbReference type="Google" id="ProtNLM"/>
    </source>
</evidence>
<dbReference type="EMBL" id="BGPR01000020">
    <property type="protein sequence ID" value="GBL80163.1"/>
    <property type="molecule type" value="Genomic_DNA"/>
</dbReference>